<dbReference type="SUPFAM" id="SSF51445">
    <property type="entry name" value="(Trans)glycosidases"/>
    <property type="match status" value="1"/>
</dbReference>
<name>A0ABW3A2N2_9ACTN</name>
<keyword evidence="6" id="KW-1185">Reference proteome</keyword>
<evidence type="ECO:0000256" key="2">
    <source>
        <dbReference type="ARBA" id="ARBA00022801"/>
    </source>
</evidence>
<keyword evidence="2" id="KW-0378">Hydrolase</keyword>
<dbReference type="Gene3D" id="3.20.20.80">
    <property type="entry name" value="Glycosidases"/>
    <property type="match status" value="1"/>
</dbReference>
<dbReference type="InterPro" id="IPR001360">
    <property type="entry name" value="Glyco_hydro_1"/>
</dbReference>
<feature type="non-terminal residue" evidence="5">
    <location>
        <position position="107"/>
    </location>
</feature>
<reference evidence="6" key="1">
    <citation type="journal article" date="2019" name="Int. J. Syst. Evol. Microbiol.">
        <title>The Global Catalogue of Microorganisms (GCM) 10K type strain sequencing project: providing services to taxonomists for standard genome sequencing and annotation.</title>
        <authorList>
            <consortium name="The Broad Institute Genomics Platform"/>
            <consortium name="The Broad Institute Genome Sequencing Center for Infectious Disease"/>
            <person name="Wu L."/>
            <person name="Ma J."/>
        </authorList>
    </citation>
    <scope>NUCLEOTIDE SEQUENCE [LARGE SCALE GENOMIC DNA]</scope>
    <source>
        <strain evidence="6">JCM 32148</strain>
    </source>
</reference>
<evidence type="ECO:0000256" key="1">
    <source>
        <dbReference type="ARBA" id="ARBA00010838"/>
    </source>
</evidence>
<dbReference type="InterPro" id="IPR017853">
    <property type="entry name" value="GH"/>
</dbReference>
<dbReference type="PANTHER" id="PTHR10353">
    <property type="entry name" value="GLYCOSYL HYDROLASE"/>
    <property type="match status" value="1"/>
</dbReference>
<evidence type="ECO:0000313" key="5">
    <source>
        <dbReference type="EMBL" id="MFD0785087.1"/>
    </source>
</evidence>
<evidence type="ECO:0000256" key="3">
    <source>
        <dbReference type="ARBA" id="ARBA00023295"/>
    </source>
</evidence>
<organism evidence="5 6">
    <name type="scientific">Micromonospora azadirachtae</name>
    <dbReference type="NCBI Taxonomy" id="1970735"/>
    <lineage>
        <taxon>Bacteria</taxon>
        <taxon>Bacillati</taxon>
        <taxon>Actinomycetota</taxon>
        <taxon>Actinomycetes</taxon>
        <taxon>Micromonosporales</taxon>
        <taxon>Micromonosporaceae</taxon>
        <taxon>Micromonospora</taxon>
    </lineage>
</organism>
<keyword evidence="3" id="KW-0326">Glycosidase</keyword>
<dbReference type="PANTHER" id="PTHR10353:SF36">
    <property type="entry name" value="LP05116P"/>
    <property type="match status" value="1"/>
</dbReference>
<accession>A0ABW3A2N2</accession>
<gene>
    <name evidence="5" type="ORF">ACFQZ8_14370</name>
</gene>
<evidence type="ECO:0000313" key="6">
    <source>
        <dbReference type="Proteomes" id="UP001597053"/>
    </source>
</evidence>
<evidence type="ECO:0000256" key="4">
    <source>
        <dbReference type="RuleBase" id="RU003690"/>
    </source>
</evidence>
<comment type="caution">
    <text evidence="5">The sequence shown here is derived from an EMBL/GenBank/DDBJ whole genome shotgun (WGS) entry which is preliminary data.</text>
</comment>
<dbReference type="Pfam" id="PF00232">
    <property type="entry name" value="Glyco_hydro_1"/>
    <property type="match status" value="1"/>
</dbReference>
<proteinExistence type="inferred from homology"/>
<comment type="similarity">
    <text evidence="1 4">Belongs to the glycosyl hydrolase 1 family.</text>
</comment>
<dbReference type="InterPro" id="IPR033132">
    <property type="entry name" value="GH_1_N_CS"/>
</dbReference>
<dbReference type="PROSITE" id="PS00653">
    <property type="entry name" value="GLYCOSYL_HYDROL_F1_2"/>
    <property type="match status" value="1"/>
</dbReference>
<protein>
    <submittedName>
        <fullName evidence="5">Family 1 glycosylhydrolase</fullName>
    </submittedName>
</protein>
<dbReference type="Proteomes" id="UP001597053">
    <property type="component" value="Unassembled WGS sequence"/>
</dbReference>
<dbReference type="EMBL" id="JBHTHM010000671">
    <property type="protein sequence ID" value="MFD0785087.1"/>
    <property type="molecule type" value="Genomic_DNA"/>
</dbReference>
<sequence>MPDLSKLPPDFLWGVATAAYQIEGAVDVDGRSPSIWDTFSASPGNVDNGDTGAVACDHYHRWPEDVALLRRLGVDAYRFSVAWPRVLPEGTGTVNGDGLDFYDRLVD</sequence>